<gene>
    <name evidence="1" type="ORF">JIN84_18110</name>
</gene>
<reference evidence="1" key="1">
    <citation type="submission" date="2021-01" db="EMBL/GenBank/DDBJ databases">
        <title>Modified the classification status of verrucomicrobia.</title>
        <authorList>
            <person name="Feng X."/>
        </authorList>
    </citation>
    <scope>NUCLEOTIDE SEQUENCE</scope>
    <source>
        <strain evidence="1">JCM 18052</strain>
    </source>
</reference>
<comment type="caution">
    <text evidence="1">The sequence shown here is derived from an EMBL/GenBank/DDBJ whole genome shotgun (WGS) entry which is preliminary data.</text>
</comment>
<dbReference type="AlphaFoldDB" id="A0A934R981"/>
<dbReference type="RefSeq" id="WP_200352480.1">
    <property type="nucleotide sequence ID" value="NZ_BAABHZ010000001.1"/>
</dbReference>
<evidence type="ECO:0000313" key="1">
    <source>
        <dbReference type="EMBL" id="MBK1817540.1"/>
    </source>
</evidence>
<evidence type="ECO:0000313" key="2">
    <source>
        <dbReference type="Proteomes" id="UP000600139"/>
    </source>
</evidence>
<name>A0A934R981_9BACT</name>
<organism evidence="1 2">
    <name type="scientific">Luteolibacter yonseiensis</name>
    <dbReference type="NCBI Taxonomy" id="1144680"/>
    <lineage>
        <taxon>Bacteria</taxon>
        <taxon>Pseudomonadati</taxon>
        <taxon>Verrucomicrobiota</taxon>
        <taxon>Verrucomicrobiia</taxon>
        <taxon>Verrucomicrobiales</taxon>
        <taxon>Verrucomicrobiaceae</taxon>
        <taxon>Luteolibacter</taxon>
    </lineage>
</organism>
<proteinExistence type="predicted"/>
<dbReference type="Proteomes" id="UP000600139">
    <property type="component" value="Unassembled WGS sequence"/>
</dbReference>
<keyword evidence="2" id="KW-1185">Reference proteome</keyword>
<dbReference type="EMBL" id="JAENIK010000012">
    <property type="protein sequence ID" value="MBK1817540.1"/>
    <property type="molecule type" value="Genomic_DNA"/>
</dbReference>
<protein>
    <submittedName>
        <fullName evidence="1">Uncharacterized protein</fullName>
    </submittedName>
</protein>
<accession>A0A934R981</accession>
<sequence>MRLRESFLSLIVGYLIPTGALSAQTSTVENPAWVYPRLELPEVKPGPFLHSWKLKDGRVLKGTPEGRKMNQIVLKNTKGATAILPETDLVTEDQVRFRFWEATATPASLPRLDLVYRLTTSARGAFEVRINTEGTRGRVEFPVERSTLIYDMADGAFIWTIYRVMKDGKIGLGQKQWGRFDQMRLLPYDPQLFSTDLLCRLFLEKGPERASTSKLTGYPARYMTYPFPAAQETVHALKLDYVLVESLTALAGLYHFLASPPPASSGENVFYHKPDIGGHHDFRNHMKLLGMSRILPLRMEWSNSLGSSNDAETFRITKGPFSIELISATIPEGYPAGHFDIPADARTMSPGSVKKER</sequence>